<reference evidence="2" key="1">
    <citation type="journal article" date="2020" name="Stud. Mycol.">
        <title>101 Dothideomycetes genomes: a test case for predicting lifestyles and emergence of pathogens.</title>
        <authorList>
            <person name="Haridas S."/>
            <person name="Albert R."/>
            <person name="Binder M."/>
            <person name="Bloem J."/>
            <person name="Labutti K."/>
            <person name="Salamov A."/>
            <person name="Andreopoulos B."/>
            <person name="Baker S."/>
            <person name="Barry K."/>
            <person name="Bills G."/>
            <person name="Bluhm B."/>
            <person name="Cannon C."/>
            <person name="Castanera R."/>
            <person name="Culley D."/>
            <person name="Daum C."/>
            <person name="Ezra D."/>
            <person name="Gonzalez J."/>
            <person name="Henrissat B."/>
            <person name="Kuo A."/>
            <person name="Liang C."/>
            <person name="Lipzen A."/>
            <person name="Lutzoni F."/>
            <person name="Magnuson J."/>
            <person name="Mondo S."/>
            <person name="Nolan M."/>
            <person name="Ohm R."/>
            <person name="Pangilinan J."/>
            <person name="Park H.-J."/>
            <person name="Ramirez L."/>
            <person name="Alfaro M."/>
            <person name="Sun H."/>
            <person name="Tritt A."/>
            <person name="Yoshinaga Y."/>
            <person name="Zwiers L.-H."/>
            <person name="Turgeon B."/>
            <person name="Goodwin S."/>
            <person name="Spatafora J."/>
            <person name="Crous P."/>
            <person name="Grigoriev I."/>
        </authorList>
    </citation>
    <scope>NUCLEOTIDE SEQUENCE</scope>
    <source>
        <strain evidence="2">CBS 473.64</strain>
    </source>
</reference>
<keyword evidence="1" id="KW-0812">Transmembrane</keyword>
<keyword evidence="1" id="KW-1133">Transmembrane helix</keyword>
<dbReference type="EMBL" id="MU006835">
    <property type="protein sequence ID" value="KAF2634355.1"/>
    <property type="molecule type" value="Genomic_DNA"/>
</dbReference>
<dbReference type="Proteomes" id="UP000799753">
    <property type="component" value="Unassembled WGS sequence"/>
</dbReference>
<name>A0A6A6RGX2_9PLEO</name>
<feature type="transmembrane region" description="Helical" evidence="1">
    <location>
        <begin position="28"/>
        <end position="51"/>
    </location>
</feature>
<feature type="non-terminal residue" evidence="2">
    <location>
        <position position="72"/>
    </location>
</feature>
<evidence type="ECO:0000313" key="3">
    <source>
        <dbReference type="Proteomes" id="UP000799753"/>
    </source>
</evidence>
<keyword evidence="3" id="KW-1185">Reference proteome</keyword>
<dbReference type="OrthoDB" id="5429740at2759"/>
<evidence type="ECO:0000256" key="1">
    <source>
        <dbReference type="SAM" id="Phobius"/>
    </source>
</evidence>
<dbReference type="AlphaFoldDB" id="A0A6A6RGX2"/>
<proteinExistence type="predicted"/>
<evidence type="ECO:0000313" key="2">
    <source>
        <dbReference type="EMBL" id="KAF2634355.1"/>
    </source>
</evidence>
<protein>
    <recommendedName>
        <fullName evidence="4">Integral membrane protein</fullName>
    </recommendedName>
</protein>
<keyword evidence="1" id="KW-0472">Membrane</keyword>
<gene>
    <name evidence="2" type="ORF">P280DRAFT_362856</name>
</gene>
<accession>A0A6A6RGX2</accession>
<organism evidence="2 3">
    <name type="scientific">Massarina eburnea CBS 473.64</name>
    <dbReference type="NCBI Taxonomy" id="1395130"/>
    <lineage>
        <taxon>Eukaryota</taxon>
        <taxon>Fungi</taxon>
        <taxon>Dikarya</taxon>
        <taxon>Ascomycota</taxon>
        <taxon>Pezizomycotina</taxon>
        <taxon>Dothideomycetes</taxon>
        <taxon>Pleosporomycetidae</taxon>
        <taxon>Pleosporales</taxon>
        <taxon>Massarineae</taxon>
        <taxon>Massarinaceae</taxon>
        <taxon>Massarina</taxon>
    </lineage>
</organism>
<evidence type="ECO:0008006" key="4">
    <source>
        <dbReference type="Google" id="ProtNLM"/>
    </source>
</evidence>
<sequence length="72" mass="8147">MPGGIHPPLHVMLSWPAPDYVHPSTRPMAATIIACVFGPVTFFLMFARLWVRLRVQRNGSWDDWLMIAAIVS</sequence>